<protein>
    <submittedName>
        <fullName evidence="4">Glycogen synthase 1</fullName>
        <ecNumber evidence="4">2.4.1.21</ecNumber>
    </submittedName>
</protein>
<dbReference type="PANTHER" id="PTHR45825">
    <property type="entry name" value="GRANULE-BOUND STARCH SYNTHASE 1, CHLOROPLASTIC/AMYLOPLASTIC"/>
    <property type="match status" value="1"/>
</dbReference>
<dbReference type="AlphaFoldDB" id="A0A1J5R0R7"/>
<accession>A0A1J5R0R7</accession>
<feature type="domain" description="Starch synthase catalytic" evidence="3">
    <location>
        <begin position="11"/>
        <end position="93"/>
    </location>
</feature>
<dbReference type="EC" id="2.4.1.21" evidence="4"/>
<dbReference type="Gene3D" id="3.40.50.2000">
    <property type="entry name" value="Glycogen Phosphorylase B"/>
    <property type="match status" value="1"/>
</dbReference>
<dbReference type="GO" id="GO:0005978">
    <property type="term" value="P:glycogen biosynthetic process"/>
    <property type="evidence" value="ECO:0007669"/>
    <property type="project" value="TreeGrafter"/>
</dbReference>
<dbReference type="GO" id="GO:0009011">
    <property type="term" value="F:alpha-1,4-glucan glucosyltransferase (ADP-glucose donor) activity"/>
    <property type="evidence" value="ECO:0007669"/>
    <property type="project" value="UniProtKB-EC"/>
</dbReference>
<dbReference type="InterPro" id="IPR013534">
    <property type="entry name" value="Starch_synth_cat_dom"/>
</dbReference>
<dbReference type="EMBL" id="MLJW01000714">
    <property type="protein sequence ID" value="OIQ83315.1"/>
    <property type="molecule type" value="Genomic_DNA"/>
</dbReference>
<dbReference type="Pfam" id="PF08323">
    <property type="entry name" value="Glyco_transf_5"/>
    <property type="match status" value="1"/>
</dbReference>
<dbReference type="SUPFAM" id="SSF53756">
    <property type="entry name" value="UDP-Glycosyltransferase/glycogen phosphorylase"/>
    <property type="match status" value="1"/>
</dbReference>
<dbReference type="PANTHER" id="PTHR45825:SF11">
    <property type="entry name" value="ALPHA AMYLASE DOMAIN-CONTAINING PROTEIN"/>
    <property type="match status" value="1"/>
</dbReference>
<evidence type="ECO:0000256" key="1">
    <source>
        <dbReference type="ARBA" id="ARBA00022676"/>
    </source>
</evidence>
<gene>
    <name evidence="4" type="primary">glgA1_3</name>
    <name evidence="4" type="ORF">GALL_348760</name>
</gene>
<reference evidence="4" key="1">
    <citation type="submission" date="2016-10" db="EMBL/GenBank/DDBJ databases">
        <title>Sequence of Gallionella enrichment culture.</title>
        <authorList>
            <person name="Poehlein A."/>
            <person name="Muehling M."/>
            <person name="Daniel R."/>
        </authorList>
    </citation>
    <scope>NUCLEOTIDE SEQUENCE</scope>
</reference>
<keyword evidence="2 4" id="KW-0808">Transferase</keyword>
<comment type="caution">
    <text evidence="4">The sequence shown here is derived from an EMBL/GenBank/DDBJ whole genome shotgun (WGS) entry which is preliminary data.</text>
</comment>
<organism evidence="4">
    <name type="scientific">mine drainage metagenome</name>
    <dbReference type="NCBI Taxonomy" id="410659"/>
    <lineage>
        <taxon>unclassified sequences</taxon>
        <taxon>metagenomes</taxon>
        <taxon>ecological metagenomes</taxon>
    </lineage>
</organism>
<name>A0A1J5R0R7_9ZZZZ</name>
<keyword evidence="1 4" id="KW-0328">Glycosyltransferase</keyword>
<proteinExistence type="predicted"/>
<evidence type="ECO:0000256" key="2">
    <source>
        <dbReference type="ARBA" id="ARBA00022679"/>
    </source>
</evidence>
<evidence type="ECO:0000259" key="3">
    <source>
        <dbReference type="Pfam" id="PF08323"/>
    </source>
</evidence>
<sequence>MVDAAATARGRVLSVASECVPLLKTGGLADVVGALPKALAAQGWDMRVLMPAYRGLLAKLPGAVAVWSGTDVFGGPARVMAGQVDGIAMLLLDRVRAGSPD</sequence>
<evidence type="ECO:0000313" key="4">
    <source>
        <dbReference type="EMBL" id="OIQ83315.1"/>
    </source>
</evidence>
<dbReference type="GO" id="GO:0005829">
    <property type="term" value="C:cytosol"/>
    <property type="evidence" value="ECO:0007669"/>
    <property type="project" value="TreeGrafter"/>
</dbReference>